<gene>
    <name evidence="10" type="ORF">EJ065_1564</name>
</gene>
<dbReference type="Pfam" id="PF06738">
    <property type="entry name" value="ThrE"/>
    <property type="match status" value="1"/>
</dbReference>
<feature type="transmembrane region" description="Helical" evidence="7">
    <location>
        <begin position="289"/>
        <end position="310"/>
    </location>
</feature>
<dbReference type="PANTHER" id="PTHR31082:SF4">
    <property type="entry name" value="PHEROMONE-REGULATED MEMBRANE PROTEIN 10"/>
    <property type="match status" value="1"/>
</dbReference>
<evidence type="ECO:0000313" key="11">
    <source>
        <dbReference type="Proteomes" id="UP000288758"/>
    </source>
</evidence>
<feature type="transmembrane region" description="Helical" evidence="7">
    <location>
        <begin position="366"/>
        <end position="382"/>
    </location>
</feature>
<evidence type="ECO:0000256" key="7">
    <source>
        <dbReference type="SAM" id="Phobius"/>
    </source>
</evidence>
<feature type="transmembrane region" description="Helical" evidence="7">
    <location>
        <begin position="218"/>
        <end position="240"/>
    </location>
</feature>
<evidence type="ECO:0000256" key="5">
    <source>
        <dbReference type="ARBA" id="ARBA00034125"/>
    </source>
</evidence>
<dbReference type="GO" id="GO:0022857">
    <property type="term" value="F:transmembrane transporter activity"/>
    <property type="evidence" value="ECO:0007669"/>
    <property type="project" value="InterPro"/>
</dbReference>
<feature type="compositionally biased region" description="Low complexity" evidence="6">
    <location>
        <begin position="10"/>
        <end position="24"/>
    </location>
</feature>
<evidence type="ECO:0000259" key="8">
    <source>
        <dbReference type="Pfam" id="PF06738"/>
    </source>
</evidence>
<keyword evidence="4 7" id="KW-0472">Membrane</keyword>
<comment type="subcellular location">
    <subcellularLocation>
        <location evidence="1">Membrane</location>
        <topology evidence="1">Multi-pass membrane protein</topology>
    </subcellularLocation>
</comment>
<protein>
    <recommendedName>
        <fullName evidence="12">Threonine/serine exporter-like N-terminal domain-containing protein</fullName>
    </recommendedName>
</protein>
<feature type="domain" description="Threonine/Serine exporter ThrE" evidence="9">
    <location>
        <begin position="297"/>
        <end position="420"/>
    </location>
</feature>
<feature type="transmembrane region" description="Helical" evidence="7">
    <location>
        <begin position="317"/>
        <end position="336"/>
    </location>
</feature>
<evidence type="ECO:0000256" key="6">
    <source>
        <dbReference type="SAM" id="MobiDB-lite"/>
    </source>
</evidence>
<sequence length="429" mass="44267">MCAPAVSTRPPETAEAPPELAAALAPPPPGPAVAFVLRLGHALHRHGTPAHRLEGLMMKVSERLGLEARFFSTPTSIFASFGPPEDLRTSLIRVEPGDFDLERLILLDMLADDVIQGRLTPTDGAARVEAILARPPRYGPVLQLLCWMLAGASAALLFGGGWKEMGVAGVSSLAIGVLDLLTRKQPTTARVLEPVAAVLSAAFAGIAAHFFGPLHGEVATLAGLIVLLPGLTLTIAVNEVATRNLISGTSRLTHAALVFLQLGFGAALGSRVATVLPPVPMPTPALPTVLPPGVALFALVVAGFAIAVLFRARPRDWGWIALAGTAAFMGARLGALLLGPQLGAFAGALLLGVGSNALARLRNRPAVTTVVPGLMLLVPGSVGFRSLASLLERDVVAGVDTAFSMLMVAVALAAGLLSANAIMPSRKVL</sequence>
<keyword evidence="2 7" id="KW-0812">Transmembrane</keyword>
<dbReference type="EMBL" id="CP034669">
    <property type="protein sequence ID" value="QAT83164.1"/>
    <property type="molecule type" value="Genomic_DNA"/>
</dbReference>
<comment type="similarity">
    <text evidence="5">Belongs to the ThrE exporter (TC 2.A.79) family.</text>
</comment>
<dbReference type="RefSeq" id="WP_128795352.1">
    <property type="nucleotide sequence ID" value="NZ_CP034669.1"/>
</dbReference>
<feature type="domain" description="Threonine/serine exporter-like N-terminal" evidence="8">
    <location>
        <begin position="35"/>
        <end position="271"/>
    </location>
</feature>
<feature type="transmembrane region" description="Helical" evidence="7">
    <location>
        <begin position="252"/>
        <end position="269"/>
    </location>
</feature>
<organism evidence="10 11">
    <name type="scientific">Corallococcus coralloides</name>
    <name type="common">Myxococcus coralloides</name>
    <dbReference type="NCBI Taxonomy" id="184914"/>
    <lineage>
        <taxon>Bacteria</taxon>
        <taxon>Pseudomonadati</taxon>
        <taxon>Myxococcota</taxon>
        <taxon>Myxococcia</taxon>
        <taxon>Myxococcales</taxon>
        <taxon>Cystobacterineae</taxon>
        <taxon>Myxococcaceae</taxon>
        <taxon>Corallococcus</taxon>
    </lineage>
</organism>
<dbReference type="GO" id="GO:0016020">
    <property type="term" value="C:membrane"/>
    <property type="evidence" value="ECO:0007669"/>
    <property type="project" value="UniProtKB-SubCell"/>
</dbReference>
<evidence type="ECO:0000259" key="9">
    <source>
        <dbReference type="Pfam" id="PF12821"/>
    </source>
</evidence>
<dbReference type="InterPro" id="IPR024528">
    <property type="entry name" value="ThrE_2"/>
</dbReference>
<name>A0A410RMH7_CORCK</name>
<feature type="transmembrane region" description="Helical" evidence="7">
    <location>
        <begin position="194"/>
        <end position="212"/>
    </location>
</feature>
<dbReference type="Pfam" id="PF12821">
    <property type="entry name" value="ThrE_2"/>
    <property type="match status" value="1"/>
</dbReference>
<evidence type="ECO:0000313" key="10">
    <source>
        <dbReference type="EMBL" id="QAT83164.1"/>
    </source>
</evidence>
<dbReference type="InterPro" id="IPR051361">
    <property type="entry name" value="ThrE/Ser_Exporter"/>
</dbReference>
<reference evidence="10 11" key="1">
    <citation type="submission" date="2018-12" db="EMBL/GenBank/DDBJ databases">
        <title>Complete Genome Sequence of the Corallopyronin A producing Myxobacterium Corallococcus coralloides B035.</title>
        <authorList>
            <person name="Bouhired S.M."/>
            <person name="Rupp O."/>
            <person name="Blom J."/>
            <person name="Schaeberle T.F."/>
            <person name="Kehraus S."/>
            <person name="Schiefer A."/>
            <person name="Pfarr K."/>
            <person name="Goesmann A."/>
            <person name="Hoerauf A."/>
            <person name="Koenig G.M."/>
        </authorList>
    </citation>
    <scope>NUCLEOTIDE SEQUENCE [LARGE SCALE GENOMIC DNA]</scope>
    <source>
        <strain evidence="10 11">B035</strain>
    </source>
</reference>
<feature type="region of interest" description="Disordered" evidence="6">
    <location>
        <begin position="1"/>
        <end position="25"/>
    </location>
</feature>
<dbReference type="AlphaFoldDB" id="A0A410RMH7"/>
<evidence type="ECO:0008006" key="12">
    <source>
        <dbReference type="Google" id="ProtNLM"/>
    </source>
</evidence>
<dbReference type="PANTHER" id="PTHR31082">
    <property type="entry name" value="PHEROMONE-REGULATED MEMBRANE PROTEIN 10"/>
    <property type="match status" value="1"/>
</dbReference>
<feature type="transmembrane region" description="Helical" evidence="7">
    <location>
        <begin position="342"/>
        <end position="359"/>
    </location>
</feature>
<evidence type="ECO:0000256" key="2">
    <source>
        <dbReference type="ARBA" id="ARBA00022692"/>
    </source>
</evidence>
<keyword evidence="3 7" id="KW-1133">Transmembrane helix</keyword>
<dbReference type="Proteomes" id="UP000288758">
    <property type="component" value="Chromosome"/>
</dbReference>
<evidence type="ECO:0000256" key="1">
    <source>
        <dbReference type="ARBA" id="ARBA00004141"/>
    </source>
</evidence>
<dbReference type="InterPro" id="IPR010619">
    <property type="entry name" value="ThrE-like_N"/>
</dbReference>
<evidence type="ECO:0000256" key="3">
    <source>
        <dbReference type="ARBA" id="ARBA00022989"/>
    </source>
</evidence>
<evidence type="ECO:0000256" key="4">
    <source>
        <dbReference type="ARBA" id="ARBA00023136"/>
    </source>
</evidence>
<accession>A0A410RMH7</accession>
<feature type="transmembrane region" description="Helical" evidence="7">
    <location>
        <begin position="141"/>
        <end position="159"/>
    </location>
</feature>
<feature type="transmembrane region" description="Helical" evidence="7">
    <location>
        <begin position="402"/>
        <end position="423"/>
    </location>
</feature>
<proteinExistence type="inferred from homology"/>